<feature type="transmembrane region" description="Helical" evidence="1">
    <location>
        <begin position="173"/>
        <end position="197"/>
    </location>
</feature>
<evidence type="ECO:0000313" key="2">
    <source>
        <dbReference type="EMBL" id="KAF2156175.1"/>
    </source>
</evidence>
<accession>A0A9P4JAL9</accession>
<dbReference type="Proteomes" id="UP000799439">
    <property type="component" value="Unassembled WGS sequence"/>
</dbReference>
<sequence length="214" mass="20462">MHREECHASTRMSSSPCRVCSSLFTSLVGAGSLDVAGLLALVADALAAGLGGAVAAQVTDLTTFVALLALGAVAGHVAETTAGVASLATTGSTVATAEPTLAAEAATAVAGNVADLAALVALHAATGGTAERATTGGTTRLGALARHMAGLTAAIAGLLLLRVLAFAAQVALLAAVVAGGVALVGAVTSLVAGVAAYRPVSICGFCACIAQLSE</sequence>
<evidence type="ECO:0000256" key="1">
    <source>
        <dbReference type="SAM" id="Phobius"/>
    </source>
</evidence>
<keyword evidence="3" id="KW-1185">Reference proteome</keyword>
<evidence type="ECO:0000313" key="3">
    <source>
        <dbReference type="Proteomes" id="UP000799439"/>
    </source>
</evidence>
<dbReference type="AlphaFoldDB" id="A0A9P4JAL9"/>
<comment type="caution">
    <text evidence="2">The sequence shown here is derived from an EMBL/GenBank/DDBJ whole genome shotgun (WGS) entry which is preliminary data.</text>
</comment>
<feature type="transmembrane region" description="Helical" evidence="1">
    <location>
        <begin position="148"/>
        <end position="167"/>
    </location>
</feature>
<dbReference type="EMBL" id="ML996082">
    <property type="protein sequence ID" value="KAF2156175.1"/>
    <property type="molecule type" value="Genomic_DNA"/>
</dbReference>
<keyword evidence="1" id="KW-0472">Membrane</keyword>
<protein>
    <submittedName>
        <fullName evidence="2">Uncharacterized protein</fullName>
    </submittedName>
</protein>
<organism evidence="2 3">
    <name type="scientific">Myriangium duriaei CBS 260.36</name>
    <dbReference type="NCBI Taxonomy" id="1168546"/>
    <lineage>
        <taxon>Eukaryota</taxon>
        <taxon>Fungi</taxon>
        <taxon>Dikarya</taxon>
        <taxon>Ascomycota</taxon>
        <taxon>Pezizomycotina</taxon>
        <taxon>Dothideomycetes</taxon>
        <taxon>Dothideomycetidae</taxon>
        <taxon>Myriangiales</taxon>
        <taxon>Myriangiaceae</taxon>
        <taxon>Myriangium</taxon>
    </lineage>
</organism>
<reference evidence="2" key="1">
    <citation type="journal article" date="2020" name="Stud. Mycol.">
        <title>101 Dothideomycetes genomes: a test case for predicting lifestyles and emergence of pathogens.</title>
        <authorList>
            <person name="Haridas S."/>
            <person name="Albert R."/>
            <person name="Binder M."/>
            <person name="Bloem J."/>
            <person name="Labutti K."/>
            <person name="Salamov A."/>
            <person name="Andreopoulos B."/>
            <person name="Baker S."/>
            <person name="Barry K."/>
            <person name="Bills G."/>
            <person name="Bluhm B."/>
            <person name="Cannon C."/>
            <person name="Castanera R."/>
            <person name="Culley D."/>
            <person name="Daum C."/>
            <person name="Ezra D."/>
            <person name="Gonzalez J."/>
            <person name="Henrissat B."/>
            <person name="Kuo A."/>
            <person name="Liang C."/>
            <person name="Lipzen A."/>
            <person name="Lutzoni F."/>
            <person name="Magnuson J."/>
            <person name="Mondo S."/>
            <person name="Nolan M."/>
            <person name="Ohm R."/>
            <person name="Pangilinan J."/>
            <person name="Park H.-J."/>
            <person name="Ramirez L."/>
            <person name="Alfaro M."/>
            <person name="Sun H."/>
            <person name="Tritt A."/>
            <person name="Yoshinaga Y."/>
            <person name="Zwiers L.-H."/>
            <person name="Turgeon B."/>
            <person name="Goodwin S."/>
            <person name="Spatafora J."/>
            <person name="Crous P."/>
            <person name="Grigoriev I."/>
        </authorList>
    </citation>
    <scope>NUCLEOTIDE SEQUENCE</scope>
    <source>
        <strain evidence="2">CBS 260.36</strain>
    </source>
</reference>
<name>A0A9P4JAL9_9PEZI</name>
<gene>
    <name evidence="2" type="ORF">K461DRAFT_91738</name>
</gene>
<keyword evidence="1" id="KW-0812">Transmembrane</keyword>
<proteinExistence type="predicted"/>
<keyword evidence="1" id="KW-1133">Transmembrane helix</keyword>